<dbReference type="Gene3D" id="3.40.50.300">
    <property type="entry name" value="P-loop containing nucleotide triphosphate hydrolases"/>
    <property type="match status" value="1"/>
</dbReference>
<evidence type="ECO:0000256" key="5">
    <source>
        <dbReference type="ARBA" id="ARBA00022723"/>
    </source>
</evidence>
<evidence type="ECO:0000256" key="3">
    <source>
        <dbReference type="ARBA" id="ARBA00022670"/>
    </source>
</evidence>
<dbReference type="PANTHER" id="PTHR23076:SF97">
    <property type="entry name" value="ATP-DEPENDENT ZINC METALLOPROTEASE YME1L1"/>
    <property type="match status" value="1"/>
</dbReference>
<keyword evidence="9 14" id="KW-0067">ATP-binding</keyword>
<evidence type="ECO:0000256" key="10">
    <source>
        <dbReference type="ARBA" id="ARBA00022989"/>
    </source>
</evidence>
<evidence type="ECO:0000256" key="4">
    <source>
        <dbReference type="ARBA" id="ARBA00022692"/>
    </source>
</evidence>
<gene>
    <name evidence="14" type="primary">ftsH</name>
    <name evidence="18" type="ORF">ENQ76_11185</name>
</gene>
<feature type="transmembrane region" description="Helical" evidence="14">
    <location>
        <begin position="145"/>
        <end position="166"/>
    </location>
</feature>
<evidence type="ECO:0000256" key="12">
    <source>
        <dbReference type="ARBA" id="ARBA00023136"/>
    </source>
</evidence>
<evidence type="ECO:0000256" key="7">
    <source>
        <dbReference type="ARBA" id="ARBA00022801"/>
    </source>
</evidence>
<evidence type="ECO:0000259" key="17">
    <source>
        <dbReference type="SMART" id="SM00382"/>
    </source>
</evidence>
<dbReference type="InterPro" id="IPR005936">
    <property type="entry name" value="FtsH"/>
</dbReference>
<keyword evidence="7 14" id="KW-0378">Hydrolase</keyword>
<evidence type="ECO:0000256" key="11">
    <source>
        <dbReference type="ARBA" id="ARBA00023049"/>
    </source>
</evidence>
<dbReference type="CDD" id="cd19501">
    <property type="entry name" value="RecA-like_FtsH"/>
    <property type="match status" value="1"/>
</dbReference>
<dbReference type="FunFam" id="3.40.50.300:FF:000001">
    <property type="entry name" value="ATP-dependent zinc metalloprotease FtsH"/>
    <property type="match status" value="1"/>
</dbReference>
<keyword evidence="11 14" id="KW-0482">Metalloprotease</keyword>
<dbReference type="GO" id="GO:0005524">
    <property type="term" value="F:ATP binding"/>
    <property type="evidence" value="ECO:0007669"/>
    <property type="project" value="UniProtKB-UniRule"/>
</dbReference>
<feature type="binding site" evidence="14">
    <location>
        <position position="535"/>
    </location>
    <ligand>
        <name>Zn(2+)</name>
        <dbReference type="ChEBI" id="CHEBI:29105"/>
        <note>catalytic</note>
    </ligand>
</feature>
<keyword evidence="10 14" id="KW-1133">Transmembrane helix</keyword>
<protein>
    <recommendedName>
        <fullName evidence="14">ATP-dependent zinc metalloprotease FtsH</fullName>
        <ecNumber evidence="14">3.4.24.-</ecNumber>
    </recommendedName>
</protein>
<comment type="subcellular location">
    <subcellularLocation>
        <location evidence="14">Cell membrane</location>
        <topology evidence="14">Multi-pass membrane protein</topology>
        <orientation evidence="14">Cytoplasmic side</orientation>
    </subcellularLocation>
    <subcellularLocation>
        <location evidence="1">Membrane</location>
    </subcellularLocation>
</comment>
<keyword evidence="3 14" id="KW-0645">Protease</keyword>
<organism evidence="18">
    <name type="scientific">Schlesneria paludicola</name>
    <dbReference type="NCBI Taxonomy" id="360056"/>
    <lineage>
        <taxon>Bacteria</taxon>
        <taxon>Pseudomonadati</taxon>
        <taxon>Planctomycetota</taxon>
        <taxon>Planctomycetia</taxon>
        <taxon>Planctomycetales</taxon>
        <taxon>Planctomycetaceae</taxon>
        <taxon>Schlesneria</taxon>
    </lineage>
</organism>
<sequence>MTDSDPRPPSDDGSAGKKSSAPRKPERGTNNSLFWYLLLGIIAAALVFSYASHSSRGETLEVSEFKERLEAGTLNAANVHKLTIGINRITFQDAPELRPASGSKTTPKIFTVPIRGISPDGRFEIEQALTKAGIKFGSEDETTDWLPLIYTLVMVALFLGFMIFLFRRIGGPGAAMSFGRSRGKLYAQEDLGVTFNDVAGIDEAVEELREIVEFLRNPGKYQALGGRIPRGVLLVGPPGTGKTLLAKAVAGEAGVPFFGLSGSDFVEMFVGVGAARVRDMFQQAAQRSPAIIFIDELDALGKVRGSGMPGGHDEREQTLNALLVEMDGFSSDQSVIVMGATNRPETLDPALMRPGRFDRHVLVDRPDINGREAILKVHAGKVKMDDGVDLKHLAKLTPGFVGADLANLVNEAALLAARKNKSRVTMQEFEEGIERVVAGLEKQTRIISEDEKQRVAYHEVGHALVACTLPHVDPVHKISIIPRGFGALGYTLQRPEEDRQLITKTELRNRICVLLGGIAAEEIVYQENSTGASNDLQRATDLARRMVTEFGMSSKLGRVHYSEVTRSPFLGTAQATGDHAHSEETIREIDLEIRKIIDTAYDTAYDILTQRRPVMEHLTRELREIEVMDADKLRQILDQYQTGPKLAPGTTASAAPSSDEVPVRDATDAAQSG</sequence>
<dbReference type="GO" id="GO:0030163">
    <property type="term" value="P:protein catabolic process"/>
    <property type="evidence" value="ECO:0007669"/>
    <property type="project" value="UniProtKB-UniRule"/>
</dbReference>
<dbReference type="InterPro" id="IPR003959">
    <property type="entry name" value="ATPase_AAA_core"/>
</dbReference>
<dbReference type="GO" id="GO:0005886">
    <property type="term" value="C:plasma membrane"/>
    <property type="evidence" value="ECO:0007669"/>
    <property type="project" value="UniProtKB-SubCell"/>
</dbReference>
<comment type="cofactor">
    <cofactor evidence="14">
        <name>Zn(2+)</name>
        <dbReference type="ChEBI" id="CHEBI:29105"/>
    </cofactor>
    <text evidence="14">Binds 1 zinc ion per subunit.</text>
</comment>
<feature type="active site" evidence="14">
    <location>
        <position position="459"/>
    </location>
</feature>
<evidence type="ECO:0000256" key="6">
    <source>
        <dbReference type="ARBA" id="ARBA00022741"/>
    </source>
</evidence>
<dbReference type="EC" id="3.4.24.-" evidence="14"/>
<dbReference type="GO" id="GO:0004222">
    <property type="term" value="F:metalloendopeptidase activity"/>
    <property type="evidence" value="ECO:0007669"/>
    <property type="project" value="InterPro"/>
</dbReference>
<feature type="region of interest" description="Disordered" evidence="16">
    <location>
        <begin position="1"/>
        <end position="26"/>
    </location>
</feature>
<keyword evidence="5 14" id="KW-0479">Metal-binding</keyword>
<dbReference type="Pfam" id="PF00004">
    <property type="entry name" value="AAA"/>
    <property type="match status" value="1"/>
</dbReference>
<dbReference type="SUPFAM" id="SSF140990">
    <property type="entry name" value="FtsH protease domain-like"/>
    <property type="match status" value="1"/>
</dbReference>
<dbReference type="SMART" id="SM00382">
    <property type="entry name" value="AAA"/>
    <property type="match status" value="1"/>
</dbReference>
<dbReference type="FunFam" id="1.20.58.760:FF:000001">
    <property type="entry name" value="ATP-dependent zinc metalloprotease FtsH"/>
    <property type="match status" value="1"/>
</dbReference>
<reference evidence="18" key="1">
    <citation type="journal article" date="2020" name="mSystems">
        <title>Genome- and Community-Level Interaction Insights into Carbon Utilization and Element Cycling Functions of Hydrothermarchaeota in Hydrothermal Sediment.</title>
        <authorList>
            <person name="Zhou Z."/>
            <person name="Liu Y."/>
            <person name="Xu W."/>
            <person name="Pan J."/>
            <person name="Luo Z.H."/>
            <person name="Li M."/>
        </authorList>
    </citation>
    <scope>NUCLEOTIDE SEQUENCE [LARGE SCALE GENOMIC DNA]</scope>
    <source>
        <strain evidence="18">SpSt-339</strain>
    </source>
</reference>
<evidence type="ECO:0000256" key="14">
    <source>
        <dbReference type="HAMAP-Rule" id="MF_01458"/>
    </source>
</evidence>
<name>A0A7C2PB43_9PLAN</name>
<feature type="binding site" evidence="14">
    <location>
        <position position="458"/>
    </location>
    <ligand>
        <name>Zn(2+)</name>
        <dbReference type="ChEBI" id="CHEBI:29105"/>
        <note>catalytic</note>
    </ligand>
</feature>
<accession>A0A7C2PB43</accession>
<dbReference type="Gene3D" id="1.10.8.60">
    <property type="match status" value="1"/>
</dbReference>
<dbReference type="Gene3D" id="1.20.58.760">
    <property type="entry name" value="Peptidase M41"/>
    <property type="match status" value="1"/>
</dbReference>
<evidence type="ECO:0000313" key="18">
    <source>
        <dbReference type="EMBL" id="HEN16016.1"/>
    </source>
</evidence>
<dbReference type="InterPro" id="IPR000642">
    <property type="entry name" value="Peptidase_M41"/>
</dbReference>
<keyword evidence="8 14" id="KW-0862">Zinc</keyword>
<feature type="transmembrane region" description="Helical" evidence="14">
    <location>
        <begin position="33"/>
        <end position="51"/>
    </location>
</feature>
<dbReference type="InterPro" id="IPR037219">
    <property type="entry name" value="Peptidase_M41-like"/>
</dbReference>
<keyword evidence="4 14" id="KW-0812">Transmembrane</keyword>
<evidence type="ECO:0000256" key="2">
    <source>
        <dbReference type="ARBA" id="ARBA00010044"/>
    </source>
</evidence>
<comment type="function">
    <text evidence="14">Acts as a processive, ATP-dependent zinc metallopeptidase for both cytoplasmic and membrane proteins. Plays a role in the quality control of integral membrane proteins.</text>
</comment>
<evidence type="ECO:0000256" key="1">
    <source>
        <dbReference type="ARBA" id="ARBA00004370"/>
    </source>
</evidence>
<dbReference type="GO" id="GO:0008270">
    <property type="term" value="F:zinc ion binding"/>
    <property type="evidence" value="ECO:0007669"/>
    <property type="project" value="UniProtKB-UniRule"/>
</dbReference>
<keyword evidence="12 14" id="KW-0472">Membrane</keyword>
<keyword evidence="14" id="KW-1003">Cell membrane</keyword>
<dbReference type="GO" id="GO:0006508">
    <property type="term" value="P:proteolysis"/>
    <property type="evidence" value="ECO:0007669"/>
    <property type="project" value="UniProtKB-KW"/>
</dbReference>
<comment type="similarity">
    <text evidence="2 14">In the C-terminal section; belongs to the peptidase M41 family.</text>
</comment>
<dbReference type="Pfam" id="PF01434">
    <property type="entry name" value="Peptidase_M41"/>
    <property type="match status" value="1"/>
</dbReference>
<feature type="binding site" evidence="14">
    <location>
        <position position="462"/>
    </location>
    <ligand>
        <name>Zn(2+)</name>
        <dbReference type="ChEBI" id="CHEBI:29105"/>
        <note>catalytic</note>
    </ligand>
</feature>
<evidence type="ECO:0000256" key="15">
    <source>
        <dbReference type="RuleBase" id="RU003651"/>
    </source>
</evidence>
<dbReference type="NCBIfam" id="TIGR01241">
    <property type="entry name" value="FtsH_fam"/>
    <property type="match status" value="1"/>
</dbReference>
<feature type="domain" description="AAA+ ATPase" evidence="17">
    <location>
        <begin position="228"/>
        <end position="367"/>
    </location>
</feature>
<dbReference type="PROSITE" id="PS00674">
    <property type="entry name" value="AAA"/>
    <property type="match status" value="1"/>
</dbReference>
<dbReference type="InterPro" id="IPR003960">
    <property type="entry name" value="ATPase_AAA_CS"/>
</dbReference>
<feature type="compositionally biased region" description="Low complexity" evidence="16">
    <location>
        <begin position="647"/>
        <end position="658"/>
    </location>
</feature>
<dbReference type="EMBL" id="DSOK01000312">
    <property type="protein sequence ID" value="HEN16016.1"/>
    <property type="molecule type" value="Genomic_DNA"/>
</dbReference>
<evidence type="ECO:0000256" key="13">
    <source>
        <dbReference type="ARBA" id="ARBA00061570"/>
    </source>
</evidence>
<feature type="compositionally biased region" description="Basic and acidic residues" evidence="16">
    <location>
        <begin position="1"/>
        <end position="10"/>
    </location>
</feature>
<evidence type="ECO:0000256" key="8">
    <source>
        <dbReference type="ARBA" id="ARBA00022833"/>
    </source>
</evidence>
<keyword evidence="6 14" id="KW-0547">Nucleotide-binding</keyword>
<comment type="similarity">
    <text evidence="15">Belongs to the AAA ATPase family.</text>
</comment>
<dbReference type="AlphaFoldDB" id="A0A7C2PB43"/>
<dbReference type="GO" id="GO:0004176">
    <property type="term" value="F:ATP-dependent peptidase activity"/>
    <property type="evidence" value="ECO:0007669"/>
    <property type="project" value="InterPro"/>
</dbReference>
<dbReference type="Pfam" id="PF17862">
    <property type="entry name" value="AAA_lid_3"/>
    <property type="match status" value="1"/>
</dbReference>
<dbReference type="SUPFAM" id="SSF52540">
    <property type="entry name" value="P-loop containing nucleoside triphosphate hydrolases"/>
    <property type="match status" value="1"/>
</dbReference>
<dbReference type="InterPro" id="IPR003593">
    <property type="entry name" value="AAA+_ATPase"/>
</dbReference>
<proteinExistence type="inferred from homology"/>
<dbReference type="FunFam" id="1.10.8.60:FF:000001">
    <property type="entry name" value="ATP-dependent zinc metalloprotease FtsH"/>
    <property type="match status" value="1"/>
</dbReference>
<evidence type="ECO:0000256" key="9">
    <source>
        <dbReference type="ARBA" id="ARBA00022840"/>
    </source>
</evidence>
<dbReference type="InterPro" id="IPR027417">
    <property type="entry name" value="P-loop_NTPase"/>
</dbReference>
<dbReference type="HAMAP" id="MF_01458">
    <property type="entry name" value="FtsH"/>
    <property type="match status" value="1"/>
</dbReference>
<comment type="similarity">
    <text evidence="13 14">In the central section; belongs to the AAA ATPase family.</text>
</comment>
<dbReference type="GO" id="GO:0016887">
    <property type="term" value="F:ATP hydrolysis activity"/>
    <property type="evidence" value="ECO:0007669"/>
    <property type="project" value="UniProtKB-UniRule"/>
</dbReference>
<evidence type="ECO:0000256" key="16">
    <source>
        <dbReference type="SAM" id="MobiDB-lite"/>
    </source>
</evidence>
<comment type="caution">
    <text evidence="18">The sequence shown here is derived from an EMBL/GenBank/DDBJ whole genome shotgun (WGS) entry which is preliminary data.</text>
</comment>
<feature type="binding site" evidence="14">
    <location>
        <begin position="236"/>
        <end position="243"/>
    </location>
    <ligand>
        <name>ATP</name>
        <dbReference type="ChEBI" id="CHEBI:30616"/>
    </ligand>
</feature>
<dbReference type="PANTHER" id="PTHR23076">
    <property type="entry name" value="METALLOPROTEASE M41 FTSH"/>
    <property type="match status" value="1"/>
</dbReference>
<feature type="region of interest" description="Disordered" evidence="16">
    <location>
        <begin position="641"/>
        <end position="673"/>
    </location>
</feature>
<dbReference type="InterPro" id="IPR041569">
    <property type="entry name" value="AAA_lid_3"/>
</dbReference>
<comment type="subunit">
    <text evidence="14">Homohexamer.</text>
</comment>